<keyword evidence="11" id="KW-1185">Reference proteome</keyword>
<keyword evidence="7 9" id="KW-0456">Lyase</keyword>
<dbReference type="PANTHER" id="PTHR30272">
    <property type="entry name" value="3-HYDROXYACYL-[ACYL-CARRIER-PROTEIN] DEHYDRATASE"/>
    <property type="match status" value="1"/>
</dbReference>
<dbReference type="InterPro" id="IPR029069">
    <property type="entry name" value="HotDog_dom_sf"/>
</dbReference>
<dbReference type="OrthoDB" id="9772788at2"/>
<dbReference type="InterPro" id="IPR013114">
    <property type="entry name" value="FabA_FabZ"/>
</dbReference>
<keyword evidence="4 9" id="KW-0444">Lipid biosynthesis</keyword>
<evidence type="ECO:0000256" key="2">
    <source>
        <dbReference type="ARBA" id="ARBA00009174"/>
    </source>
</evidence>
<dbReference type="Gene3D" id="3.10.129.10">
    <property type="entry name" value="Hotdog Thioesterase"/>
    <property type="match status" value="1"/>
</dbReference>
<accession>A0A2P6AU32</accession>
<dbReference type="Pfam" id="PF07977">
    <property type="entry name" value="FabA"/>
    <property type="match status" value="1"/>
</dbReference>
<evidence type="ECO:0000256" key="8">
    <source>
        <dbReference type="ARBA" id="ARBA00025049"/>
    </source>
</evidence>
<evidence type="ECO:0000256" key="6">
    <source>
        <dbReference type="ARBA" id="ARBA00023098"/>
    </source>
</evidence>
<dbReference type="GO" id="GO:0006633">
    <property type="term" value="P:fatty acid biosynthetic process"/>
    <property type="evidence" value="ECO:0007669"/>
    <property type="project" value="UniProtKB-UniRule"/>
</dbReference>
<evidence type="ECO:0000313" key="11">
    <source>
        <dbReference type="Proteomes" id="UP000243900"/>
    </source>
</evidence>
<feature type="active site" evidence="9">
    <location>
        <position position="48"/>
    </location>
</feature>
<gene>
    <name evidence="9 10" type="primary">fabZ</name>
    <name evidence="10" type="ORF">C5O18_02605</name>
</gene>
<sequence>MMDIQQVMQYLPQRYPFLLVDRVTEIESGKRIVGYKNLTANEEFFLGHFPGKPIMPGVLMIEAMAQIAGVLGFYTHGKSPESGHLYVFAGADNIRFKRQVIPGDRLVLEAVPTGSRRHIYKFSCRALVDGELAASADLLIAEQKV</sequence>
<comment type="subcellular location">
    <subcellularLocation>
        <location evidence="1 9">Cytoplasm</location>
    </subcellularLocation>
</comment>
<comment type="caution">
    <text evidence="10">The sequence shown here is derived from an EMBL/GenBank/DDBJ whole genome shotgun (WGS) entry which is preliminary data.</text>
</comment>
<evidence type="ECO:0000313" key="10">
    <source>
        <dbReference type="EMBL" id="PQA49367.1"/>
    </source>
</evidence>
<evidence type="ECO:0000256" key="3">
    <source>
        <dbReference type="ARBA" id="ARBA00022490"/>
    </source>
</evidence>
<dbReference type="NCBIfam" id="NF000582">
    <property type="entry name" value="PRK00006.1"/>
    <property type="match status" value="1"/>
</dbReference>
<dbReference type="HAMAP" id="MF_00406">
    <property type="entry name" value="FabZ"/>
    <property type="match status" value="1"/>
</dbReference>
<keyword evidence="6 9" id="KW-0443">Lipid metabolism</keyword>
<dbReference type="EC" id="4.2.1.59" evidence="9"/>
<proteinExistence type="inferred from homology"/>
<dbReference type="PANTHER" id="PTHR30272:SF1">
    <property type="entry name" value="3-HYDROXYACYL-[ACYL-CARRIER-PROTEIN] DEHYDRATASE"/>
    <property type="match status" value="1"/>
</dbReference>
<dbReference type="EMBL" id="PTQZ01000031">
    <property type="protein sequence ID" value="PQA49367.1"/>
    <property type="molecule type" value="Genomic_DNA"/>
</dbReference>
<evidence type="ECO:0000256" key="4">
    <source>
        <dbReference type="ARBA" id="ARBA00022516"/>
    </source>
</evidence>
<dbReference type="FunFam" id="3.10.129.10:FF:000001">
    <property type="entry name" value="3-hydroxyacyl-[acyl-carrier-protein] dehydratase FabZ"/>
    <property type="match status" value="1"/>
</dbReference>
<dbReference type="RefSeq" id="WP_105191309.1">
    <property type="nucleotide sequence ID" value="NZ_PTQZ01000031.1"/>
</dbReference>
<evidence type="ECO:0000256" key="5">
    <source>
        <dbReference type="ARBA" id="ARBA00022556"/>
    </source>
</evidence>
<comment type="function">
    <text evidence="8 9">Involved in unsaturated fatty acids biosynthesis. Catalyzes the dehydration of short chain beta-hydroxyacyl-ACPs and long chain saturated and unsaturated beta-hydroxyacyl-ACPs.</text>
</comment>
<keyword evidence="3 9" id="KW-0963">Cytoplasm</keyword>
<evidence type="ECO:0000256" key="1">
    <source>
        <dbReference type="ARBA" id="ARBA00004496"/>
    </source>
</evidence>
<reference evidence="11" key="1">
    <citation type="submission" date="2018-02" db="EMBL/GenBank/DDBJ databases">
        <title>Genome sequencing of Solimonas sp. HR-BB.</title>
        <authorList>
            <person name="Lee Y."/>
            <person name="Jeon C.O."/>
        </authorList>
    </citation>
    <scope>NUCLEOTIDE SEQUENCE [LARGE SCALE GENOMIC DNA]</scope>
    <source>
        <strain evidence="11">HR-E</strain>
    </source>
</reference>
<dbReference type="AlphaFoldDB" id="A0A2P6AU32"/>
<dbReference type="GO" id="GO:0005737">
    <property type="term" value="C:cytoplasm"/>
    <property type="evidence" value="ECO:0007669"/>
    <property type="project" value="UniProtKB-SubCell"/>
</dbReference>
<name>A0A2P6AU32_9GAMM</name>
<dbReference type="SUPFAM" id="SSF54637">
    <property type="entry name" value="Thioesterase/thiol ester dehydrase-isomerase"/>
    <property type="match status" value="1"/>
</dbReference>
<organism evidence="10 11">
    <name type="scientific">Amnimonas aquatica</name>
    <dbReference type="NCBI Taxonomy" id="2094561"/>
    <lineage>
        <taxon>Bacteria</taxon>
        <taxon>Pseudomonadati</taxon>
        <taxon>Pseudomonadota</taxon>
        <taxon>Gammaproteobacteria</taxon>
        <taxon>Moraxellales</taxon>
        <taxon>Moraxellaceae</taxon>
        <taxon>Amnimonas</taxon>
    </lineage>
</organism>
<dbReference type="GO" id="GO:0009245">
    <property type="term" value="P:lipid A biosynthetic process"/>
    <property type="evidence" value="ECO:0007669"/>
    <property type="project" value="UniProtKB-UniRule"/>
</dbReference>
<evidence type="ECO:0000256" key="7">
    <source>
        <dbReference type="ARBA" id="ARBA00023239"/>
    </source>
</evidence>
<evidence type="ECO:0000256" key="9">
    <source>
        <dbReference type="HAMAP-Rule" id="MF_00406"/>
    </source>
</evidence>
<keyword evidence="5 9" id="KW-0441">Lipid A biosynthesis</keyword>
<dbReference type="GO" id="GO:0019171">
    <property type="term" value="F:(3R)-hydroxyacyl-[acyl-carrier-protein] dehydratase activity"/>
    <property type="evidence" value="ECO:0007669"/>
    <property type="project" value="UniProtKB-EC"/>
</dbReference>
<comment type="similarity">
    <text evidence="2 9">Belongs to the thioester dehydratase family. FabZ subfamily.</text>
</comment>
<dbReference type="NCBIfam" id="TIGR01750">
    <property type="entry name" value="fabZ"/>
    <property type="match status" value="1"/>
</dbReference>
<dbReference type="GO" id="GO:0016020">
    <property type="term" value="C:membrane"/>
    <property type="evidence" value="ECO:0007669"/>
    <property type="project" value="GOC"/>
</dbReference>
<dbReference type="CDD" id="cd01288">
    <property type="entry name" value="FabZ"/>
    <property type="match status" value="1"/>
</dbReference>
<protein>
    <recommendedName>
        <fullName evidence="9">3-hydroxyacyl-[acyl-carrier-protein] dehydratase FabZ</fullName>
        <ecNumber evidence="9">4.2.1.59</ecNumber>
    </recommendedName>
    <alternativeName>
        <fullName evidence="9">(3R)-hydroxymyristoyl-[acyl-carrier-protein] dehydratase</fullName>
        <shortName evidence="9">(3R)-hydroxymyristoyl-ACP dehydrase</shortName>
    </alternativeName>
    <alternativeName>
        <fullName evidence="9">Beta-hydroxyacyl-ACP dehydratase</fullName>
    </alternativeName>
</protein>
<comment type="catalytic activity">
    <reaction evidence="9">
        <text>a (3R)-hydroxyacyl-[ACP] = a (2E)-enoyl-[ACP] + H2O</text>
        <dbReference type="Rhea" id="RHEA:13097"/>
        <dbReference type="Rhea" id="RHEA-COMP:9925"/>
        <dbReference type="Rhea" id="RHEA-COMP:9945"/>
        <dbReference type="ChEBI" id="CHEBI:15377"/>
        <dbReference type="ChEBI" id="CHEBI:78784"/>
        <dbReference type="ChEBI" id="CHEBI:78827"/>
        <dbReference type="EC" id="4.2.1.59"/>
    </reaction>
</comment>
<dbReference type="Proteomes" id="UP000243900">
    <property type="component" value="Unassembled WGS sequence"/>
</dbReference>
<dbReference type="InterPro" id="IPR010084">
    <property type="entry name" value="FabZ"/>
</dbReference>